<accession>E2NKX6</accession>
<feature type="region of interest" description="Disordered" evidence="1">
    <location>
        <begin position="623"/>
        <end position="642"/>
    </location>
</feature>
<feature type="compositionally biased region" description="Polar residues" evidence="1">
    <location>
        <begin position="623"/>
        <end position="635"/>
    </location>
</feature>
<evidence type="ECO:0000313" key="2">
    <source>
        <dbReference type="EMBL" id="EEF87432.1"/>
    </source>
</evidence>
<name>E2NKX6_9BACE</name>
<dbReference type="Proteomes" id="UP000003711">
    <property type="component" value="Unassembled WGS sequence"/>
</dbReference>
<comment type="caution">
    <text evidence="2">The sequence shown here is derived from an EMBL/GenBank/DDBJ whole genome shotgun (WGS) entry which is preliminary data.</text>
</comment>
<dbReference type="EMBL" id="ACCH01000403">
    <property type="protein sequence ID" value="EEF87432.1"/>
    <property type="molecule type" value="Genomic_DNA"/>
</dbReference>
<reference evidence="2 3" key="1">
    <citation type="submission" date="2008-12" db="EMBL/GenBank/DDBJ databases">
        <authorList>
            <person name="Fulton L."/>
            <person name="Clifton S."/>
            <person name="Fulton B."/>
            <person name="Xu J."/>
            <person name="Minx P."/>
            <person name="Pepin K.H."/>
            <person name="Johnson M."/>
            <person name="Bhonagiri V."/>
            <person name="Nash W.E."/>
            <person name="Mardis E.R."/>
            <person name="Wilson R.K."/>
        </authorList>
    </citation>
    <scope>NUCLEOTIDE SEQUENCE [LARGE SCALE GENOMIC DNA]</scope>
    <source>
        <strain evidence="2 3">DSM 14838</strain>
    </source>
</reference>
<dbReference type="PROSITE" id="PS51257">
    <property type="entry name" value="PROKAR_LIPOPROTEIN"/>
    <property type="match status" value="1"/>
</dbReference>
<reference evidence="2 3" key="2">
    <citation type="submission" date="2009-01" db="EMBL/GenBank/DDBJ databases">
        <title>Draft genome sequence of Bacteroides cellulosilyticus (DSM 14838).</title>
        <authorList>
            <person name="Sudarsanam P."/>
            <person name="Ley R."/>
            <person name="Guruge J."/>
            <person name="Turnbaugh P.J."/>
            <person name="Mahowald M."/>
            <person name="Liep D."/>
            <person name="Gordon J."/>
        </authorList>
    </citation>
    <scope>NUCLEOTIDE SEQUENCE [LARGE SCALE GENOMIC DNA]</scope>
    <source>
        <strain evidence="2 3">DSM 14838</strain>
    </source>
</reference>
<organism evidence="2 3">
    <name type="scientific">Bacteroides cellulosilyticus DSM 14838</name>
    <dbReference type="NCBI Taxonomy" id="537012"/>
    <lineage>
        <taxon>Bacteria</taxon>
        <taxon>Pseudomonadati</taxon>
        <taxon>Bacteroidota</taxon>
        <taxon>Bacteroidia</taxon>
        <taxon>Bacteroidales</taxon>
        <taxon>Bacteroidaceae</taxon>
        <taxon>Bacteroides</taxon>
    </lineage>
</organism>
<evidence type="ECO:0000256" key="1">
    <source>
        <dbReference type="SAM" id="MobiDB-lite"/>
    </source>
</evidence>
<dbReference type="HOGENOM" id="CLU_454808_0_0_10"/>
<dbReference type="AlphaFoldDB" id="E2NKX6"/>
<proteinExistence type="predicted"/>
<evidence type="ECO:0000313" key="3">
    <source>
        <dbReference type="Proteomes" id="UP000003711"/>
    </source>
</evidence>
<evidence type="ECO:0008006" key="4">
    <source>
        <dbReference type="Google" id="ProtNLM"/>
    </source>
</evidence>
<protein>
    <recommendedName>
        <fullName evidence="4">GLUG domain-containing protein</fullName>
    </recommendedName>
</protein>
<gene>
    <name evidence="2" type="ORF">BACCELL_04970</name>
</gene>
<sequence length="642" mass="68644">MKNKTMKMNNVIPFFAVFPLILMGCTQDEVIKEDTSVGGKEKISVTVTQGGAITRISHEDDGANGLILKWTANDAFKLYGTTTEVFTTTGPTDGDGKIATFTGNAVEDAQHAFFPASKAEKRWEDCHFNVIGQVIDANAPFAHLSGYNFMTAQTTASGTEISEISFKHKIAVLKFEVTLPDGIVPKYITLSTQDDAGIAISQKASDESNITTAKQLTAAISGVSSEKFTAYMAILPSTLKEKLALAVTGDDGMVYSYTVSFNGDFPYEAGKVYNSELTFGGIEGGYGTAAIFDNNVIGNTWDQSDNKGSTKDNPYLIESAGHLKYLIEQVEAGERYLDKFFKLTTDIKVTADTWTPIGISSTKPFRGNFDGGGHTISGALKGSFSNDLQNFGFFGYLTTTSSMLIENIHIAANITWSFAYPEGTIITHFGVGGVIGNGPTQEITVHNCTMSGEMKISDGNSNYGNLCIGGIIGHSGAHIQNCSSIGKSDVSCKGSSLWIGGIIGRDGFLSSEYKHCINTSSIILSNPERSNTIYAVSVGGIGGYIAGKVLGCCNQGSITGHSISPVDVGGITGYSEWAKYHLNRNLTTDFNVTSEETVKLGYLIGRINSATIYSCNESVGEQSQWLGSNPAWTPTTDDESAH</sequence>
<dbReference type="Gene3D" id="2.160.20.110">
    <property type="match status" value="1"/>
</dbReference>